<dbReference type="STRING" id="262209.AWH69_06665"/>
<dbReference type="InterPro" id="IPR050580">
    <property type="entry name" value="2H_phosphoesterase_YjcG-like"/>
</dbReference>
<dbReference type="PANTHER" id="PTHR40037:SF1">
    <property type="entry name" value="PHOSPHOESTERASE SAOUHSC_00951-RELATED"/>
    <property type="match status" value="1"/>
</dbReference>
<dbReference type="GO" id="GO:0016874">
    <property type="term" value="F:ligase activity"/>
    <property type="evidence" value="ECO:0007669"/>
    <property type="project" value="UniProtKB-KW"/>
</dbReference>
<keyword evidence="1" id="KW-0436">Ligase</keyword>
<evidence type="ECO:0000313" key="2">
    <source>
        <dbReference type="Proteomes" id="UP000076976"/>
    </source>
</evidence>
<dbReference type="SUPFAM" id="SSF55144">
    <property type="entry name" value="LigT-like"/>
    <property type="match status" value="1"/>
</dbReference>
<organism evidence="1 2">
    <name type="scientific">Janibacter melonis</name>
    <dbReference type="NCBI Taxonomy" id="262209"/>
    <lineage>
        <taxon>Bacteria</taxon>
        <taxon>Bacillati</taxon>
        <taxon>Actinomycetota</taxon>
        <taxon>Actinomycetes</taxon>
        <taxon>Micrococcales</taxon>
        <taxon>Intrasporangiaceae</taxon>
        <taxon>Janibacter</taxon>
    </lineage>
</organism>
<dbReference type="PANTHER" id="PTHR40037">
    <property type="entry name" value="PHOSPHOESTERASE YJCG-RELATED"/>
    <property type="match status" value="1"/>
</dbReference>
<dbReference type="RefSeq" id="WP_068273373.1">
    <property type="nucleotide sequence ID" value="NZ_CAJGVC010000001.1"/>
</dbReference>
<accession>A0A176QDG8</accession>
<keyword evidence="2" id="KW-1185">Reference proteome</keyword>
<gene>
    <name evidence="1" type="ORF">AWH69_06665</name>
</gene>
<dbReference type="AlphaFoldDB" id="A0A176QDG8"/>
<name>A0A176QDG8_9MICO</name>
<dbReference type="Proteomes" id="UP000076976">
    <property type="component" value="Unassembled WGS sequence"/>
</dbReference>
<dbReference type="Gene3D" id="3.90.1140.10">
    <property type="entry name" value="Cyclic phosphodiesterase"/>
    <property type="match status" value="1"/>
</dbReference>
<dbReference type="EMBL" id="LQZG01000002">
    <property type="protein sequence ID" value="OAB87724.1"/>
    <property type="molecule type" value="Genomic_DNA"/>
</dbReference>
<protein>
    <submittedName>
        <fullName evidence="1">2'-5' RNA ligase</fullName>
    </submittedName>
</protein>
<sequence>MATYGVSISIPPPWGDELQSRREDYGDPLAYAIPPHVTLLPPTQVEDEALPAFEEHLRLVGERFAPFEMLLRGTGTFRPISPVVFVQVASGIPWCEMLEQAVRSGPVERELDFPYHPHVTVAHAVAEHHLDEAFDGLAHFEARFEVADFHLYRHGEDSVWRPVADFALTGT</sequence>
<reference evidence="1 2" key="1">
    <citation type="submission" date="2016-01" db="EMBL/GenBank/DDBJ databases">
        <title>Janibacter melonis strain CD11_4 genome sequencing and assembly.</title>
        <authorList>
            <person name="Nair G.R."/>
            <person name="Kaur G."/>
            <person name="Chander A.M."/>
            <person name="Mayilraj S."/>
        </authorList>
    </citation>
    <scope>NUCLEOTIDE SEQUENCE [LARGE SCALE GENOMIC DNA]</scope>
    <source>
        <strain evidence="1 2">CD11-4</strain>
    </source>
</reference>
<proteinExistence type="predicted"/>
<evidence type="ECO:0000313" key="1">
    <source>
        <dbReference type="EMBL" id="OAB87724.1"/>
    </source>
</evidence>
<dbReference type="Pfam" id="PF13563">
    <property type="entry name" value="2_5_RNA_ligase2"/>
    <property type="match status" value="1"/>
</dbReference>
<dbReference type="InterPro" id="IPR009097">
    <property type="entry name" value="Cyclic_Pdiesterase"/>
</dbReference>
<comment type="caution">
    <text evidence="1">The sequence shown here is derived from an EMBL/GenBank/DDBJ whole genome shotgun (WGS) entry which is preliminary data.</text>
</comment>